<proteinExistence type="predicted"/>
<evidence type="ECO:0000256" key="3">
    <source>
        <dbReference type="ARBA" id="ARBA00022842"/>
    </source>
</evidence>
<feature type="binding site" evidence="5">
    <location>
        <position position="144"/>
    </location>
    <ligand>
        <name>Mg(2+)</name>
        <dbReference type="ChEBI" id="CHEBI:18420"/>
    </ligand>
</feature>
<evidence type="ECO:0000256" key="5">
    <source>
        <dbReference type="PIRSR" id="PIRSR015582-2"/>
    </source>
</evidence>
<feature type="binding site" evidence="4">
    <location>
        <position position="118"/>
    </location>
    <ligand>
        <name>substrate</name>
    </ligand>
</feature>
<evidence type="ECO:0000256" key="4">
    <source>
        <dbReference type="PIRSR" id="PIRSR015582-1"/>
    </source>
</evidence>
<evidence type="ECO:0000313" key="7">
    <source>
        <dbReference type="EMBL" id="QJQ01523.1"/>
    </source>
</evidence>
<dbReference type="EMBL" id="CP008956">
    <property type="protein sequence ID" value="QJQ01523.1"/>
    <property type="molecule type" value="Genomic_DNA"/>
</dbReference>
<evidence type="ECO:0000259" key="6">
    <source>
        <dbReference type="Pfam" id="PF03328"/>
    </source>
</evidence>
<dbReference type="Gene3D" id="3.20.20.60">
    <property type="entry name" value="Phosphoenolpyruvate-binding domains"/>
    <property type="match status" value="1"/>
</dbReference>
<organism evidence="7 8">
    <name type="scientific">Herbaspirillum rubrisubalbicans Os34</name>
    <dbReference type="NCBI Taxonomy" id="1235827"/>
    <lineage>
        <taxon>Bacteria</taxon>
        <taxon>Pseudomonadati</taxon>
        <taxon>Pseudomonadota</taxon>
        <taxon>Betaproteobacteria</taxon>
        <taxon>Burkholderiales</taxon>
        <taxon>Oxalobacteraceae</taxon>
        <taxon>Herbaspirillum</taxon>
    </lineage>
</organism>
<dbReference type="RefSeq" id="WP_017450411.1">
    <property type="nucleotide sequence ID" value="NZ_CP008956.1"/>
</dbReference>
<evidence type="ECO:0000313" key="8">
    <source>
        <dbReference type="Proteomes" id="UP000501648"/>
    </source>
</evidence>
<sequence length="273" mass="28895">MDTTAGIARSYLFVPGNRPERYAKACAAGADAVIVDLEDAVPPEEKASAREALAAWLDDAPQAVLVRINAVQTPWFHDDLTLCAKAGVAGIVLPKAESADDIATVVNAGARAVLPLVESARGFWHAHTLAQAVGVERLVFGTIDFCLDLGLVESSEQLQYFRSQFVLVSRLAGIAAPVDGVTTSLDDPALVEADTLRARRGGFGGKLCIHPRQVGHVNRGFAPTPDELSWARRVLAAAAASAEAAVAVDGKMVDLPVLAIARRMVAEAQRRLD</sequence>
<evidence type="ECO:0000256" key="1">
    <source>
        <dbReference type="ARBA" id="ARBA00001946"/>
    </source>
</evidence>
<dbReference type="Pfam" id="PF03328">
    <property type="entry name" value="HpcH_HpaI"/>
    <property type="match status" value="1"/>
</dbReference>
<dbReference type="InterPro" id="IPR011206">
    <property type="entry name" value="Citrate_lyase_beta/mcl1/mcl2"/>
</dbReference>
<name>A0A6M3ZTF7_9BURK</name>
<dbReference type="InterPro" id="IPR040442">
    <property type="entry name" value="Pyrv_kinase-like_dom_sf"/>
</dbReference>
<feature type="binding site" evidence="4">
    <location>
        <position position="67"/>
    </location>
    <ligand>
        <name>substrate</name>
    </ligand>
</feature>
<accession>A0A6M3ZTF7</accession>
<dbReference type="InterPro" id="IPR005000">
    <property type="entry name" value="Aldolase/citrate-lyase_domain"/>
</dbReference>
<dbReference type="PANTHER" id="PTHR32308:SF10">
    <property type="entry name" value="CITRATE LYASE SUBUNIT BETA"/>
    <property type="match status" value="1"/>
</dbReference>
<protein>
    <submittedName>
        <fullName evidence="7">CoA ester lyase</fullName>
    </submittedName>
</protein>
<dbReference type="PANTHER" id="PTHR32308">
    <property type="entry name" value="LYASE BETA SUBUNIT, PUTATIVE (AFU_ORTHOLOGUE AFUA_4G13030)-RELATED"/>
    <property type="match status" value="1"/>
</dbReference>
<keyword evidence="2 5" id="KW-0479">Metal-binding</keyword>
<dbReference type="GO" id="GO:0006107">
    <property type="term" value="P:oxaloacetate metabolic process"/>
    <property type="evidence" value="ECO:0007669"/>
    <property type="project" value="TreeGrafter"/>
</dbReference>
<gene>
    <name evidence="7" type="ORF">C798_15130</name>
</gene>
<dbReference type="InterPro" id="IPR015813">
    <property type="entry name" value="Pyrv/PenolPyrv_kinase-like_dom"/>
</dbReference>
<comment type="cofactor">
    <cofactor evidence="1">
        <name>Mg(2+)</name>
        <dbReference type="ChEBI" id="CHEBI:18420"/>
    </cofactor>
</comment>
<reference evidence="7 8" key="1">
    <citation type="journal article" date="2012" name="J. Bacteriol.">
        <title>Genome sequence of the pathogenic Herbaspirillum seropedicae strain Os34, isolated from rice roots.</title>
        <authorList>
            <person name="Ye W."/>
            <person name="Ye S."/>
            <person name="Liu J."/>
            <person name="Chang S."/>
            <person name="Chen M."/>
            <person name="Zhu B."/>
            <person name="Guo L."/>
            <person name="An Q."/>
        </authorList>
    </citation>
    <scope>NUCLEOTIDE SEQUENCE [LARGE SCALE GENOMIC DNA]</scope>
    <source>
        <strain evidence="7 8">Os34</strain>
    </source>
</reference>
<keyword evidence="7" id="KW-0456">Lyase</keyword>
<feature type="binding site" evidence="5">
    <location>
        <position position="118"/>
    </location>
    <ligand>
        <name>Mg(2+)</name>
        <dbReference type="ChEBI" id="CHEBI:18420"/>
    </ligand>
</feature>
<feature type="domain" description="HpcH/HpaI aldolase/citrate lyase" evidence="6">
    <location>
        <begin position="9"/>
        <end position="211"/>
    </location>
</feature>
<evidence type="ECO:0000256" key="2">
    <source>
        <dbReference type="ARBA" id="ARBA00022723"/>
    </source>
</evidence>
<dbReference type="SUPFAM" id="SSF51621">
    <property type="entry name" value="Phosphoenolpyruvate/pyruvate domain"/>
    <property type="match status" value="1"/>
</dbReference>
<dbReference type="PIRSF" id="PIRSF015582">
    <property type="entry name" value="Cit_lyase_B"/>
    <property type="match status" value="1"/>
</dbReference>
<dbReference type="Proteomes" id="UP000501648">
    <property type="component" value="Chromosome"/>
</dbReference>
<dbReference type="GO" id="GO:0000287">
    <property type="term" value="F:magnesium ion binding"/>
    <property type="evidence" value="ECO:0007669"/>
    <property type="project" value="TreeGrafter"/>
</dbReference>
<dbReference type="GO" id="GO:0016829">
    <property type="term" value="F:lyase activity"/>
    <property type="evidence" value="ECO:0007669"/>
    <property type="project" value="UniProtKB-KW"/>
</dbReference>
<dbReference type="AlphaFoldDB" id="A0A6M3ZTF7"/>
<keyword evidence="3 5" id="KW-0460">Magnesium</keyword>